<dbReference type="EMBL" id="CP028858">
    <property type="protein sequence ID" value="AWB26893.1"/>
    <property type="molecule type" value="Genomic_DNA"/>
</dbReference>
<dbReference type="Gene3D" id="3.30.70.1380">
    <property type="entry name" value="Transcriptional regulatory protein pf0864 domain like"/>
    <property type="match status" value="1"/>
</dbReference>
<gene>
    <name evidence="4" type="ORF">HARCEL1_03775</name>
</gene>
<evidence type="ECO:0000313" key="5">
    <source>
        <dbReference type="Proteomes" id="UP000244727"/>
    </source>
</evidence>
<dbReference type="PANTHER" id="PTHR36566">
    <property type="entry name" value="NICKEL INSERTION PROTEIN-RELATED"/>
    <property type="match status" value="1"/>
</dbReference>
<dbReference type="RefSeq" id="WP_108381262.1">
    <property type="nucleotide sequence ID" value="NZ_CP028858.1"/>
</dbReference>
<evidence type="ECO:0000256" key="1">
    <source>
        <dbReference type="ARBA" id="ARBA00022596"/>
    </source>
</evidence>
<keyword evidence="1 2" id="KW-0533">Nickel</keyword>
<dbReference type="NCBIfam" id="TIGR00299">
    <property type="entry name" value="nickel pincer cofactor biosynthesis protein LarC"/>
    <property type="match status" value="1"/>
</dbReference>
<feature type="compositionally biased region" description="Acidic residues" evidence="3">
    <location>
        <begin position="65"/>
        <end position="80"/>
    </location>
</feature>
<dbReference type="GO" id="GO:0016151">
    <property type="term" value="F:nickel cation binding"/>
    <property type="evidence" value="ECO:0007669"/>
    <property type="project" value="UniProtKB-UniRule"/>
</dbReference>
<dbReference type="Proteomes" id="UP000244727">
    <property type="component" value="Chromosome"/>
</dbReference>
<dbReference type="InterPro" id="IPR002822">
    <property type="entry name" value="Ni_insertion"/>
</dbReference>
<organism evidence="4 5">
    <name type="scientific">Halococcoides cellulosivorans</name>
    <dbReference type="NCBI Taxonomy" id="1679096"/>
    <lineage>
        <taxon>Archaea</taxon>
        <taxon>Methanobacteriati</taxon>
        <taxon>Methanobacteriota</taxon>
        <taxon>Stenosarchaea group</taxon>
        <taxon>Halobacteria</taxon>
        <taxon>Halobacteriales</taxon>
        <taxon>Haloarculaceae</taxon>
        <taxon>Halococcoides</taxon>
    </lineage>
</organism>
<evidence type="ECO:0000256" key="3">
    <source>
        <dbReference type="SAM" id="MobiDB-lite"/>
    </source>
</evidence>
<feature type="region of interest" description="Disordered" evidence="3">
    <location>
        <begin position="61"/>
        <end position="92"/>
    </location>
</feature>
<keyword evidence="2" id="KW-0456">Lyase</keyword>
<name>A0A2R4WZC5_9EURY</name>
<dbReference type="KEGG" id="harc:HARCEL1_03775"/>
<sequence>MQILAVDGRAGASGDMLLGALIDAGADPDALAVVEDSLGVTYAISETTTGGIAATDVTVCRADGDGEGDETDAPNDDETDAAGTPIEGQGPHRTLDDVLAIVEAMDLPAGVAARATAIFERLDRAERAVHGSESVHFHEVGADDAIADVVGVALLLDDLAPDRIVTTPLALGDGTVEMAHGTHAVPAPAVAELASEADFAVRGGPVEGELLTPTGAAILAEVAEGVDRLPTLSVEAVGHGAGDRDLGDRPNALRVLRGTATGGLRKQSITVLETNLDDATPEVLGSLQETLIDEGARDVTIVPVTMKKSRPGHLVKVVVAPEDADRVARRLAAETGTLGIREHGVGHRWVADRETRSVEITVDGEEYAIGVKVASDDAGGPIDASAEYDDALRIARETGRPVRAVMALAERACDRS</sequence>
<keyword evidence="5" id="KW-1185">Reference proteome</keyword>
<dbReference type="GeneID" id="36511596"/>
<comment type="similarity">
    <text evidence="2">Belongs to the LarC family.</text>
</comment>
<evidence type="ECO:0000256" key="2">
    <source>
        <dbReference type="HAMAP-Rule" id="MF_01074"/>
    </source>
</evidence>
<accession>A0A2R4WZC5</accession>
<dbReference type="GO" id="GO:0016829">
    <property type="term" value="F:lyase activity"/>
    <property type="evidence" value="ECO:0007669"/>
    <property type="project" value="UniProtKB-UniRule"/>
</dbReference>
<dbReference type="AlphaFoldDB" id="A0A2R4WZC5"/>
<reference evidence="4 5" key="1">
    <citation type="submission" date="2018-04" db="EMBL/GenBank/DDBJ databases">
        <title>Halococcoides cellulosivorans gen. nov., sp. nov., an extremely halophilic cellulose-utilizing haloarchaeon from hypersaline lakes.</title>
        <authorList>
            <person name="Sorokin D.Y."/>
            <person name="Toshchakov S.V."/>
            <person name="Samarov N.I."/>
            <person name="Korzhenkov A."/>
            <person name="Kublanov I.V."/>
        </authorList>
    </citation>
    <scope>NUCLEOTIDE SEQUENCE [LARGE SCALE GENOMIC DNA]</scope>
    <source>
        <strain evidence="4 5">HArcel1</strain>
    </source>
</reference>
<dbReference type="PANTHER" id="PTHR36566:SF1">
    <property type="entry name" value="PYRIDINIUM-3,5-BISTHIOCARBOXYLIC ACID MONONUCLEOTIDE NICKEL INSERTION PROTEIN"/>
    <property type="match status" value="1"/>
</dbReference>
<evidence type="ECO:0000313" key="4">
    <source>
        <dbReference type="EMBL" id="AWB26893.1"/>
    </source>
</evidence>
<proteinExistence type="inferred from homology"/>
<dbReference type="Pfam" id="PF01969">
    <property type="entry name" value="Ni_insertion"/>
    <property type="match status" value="1"/>
</dbReference>
<dbReference type="Gene3D" id="3.10.20.300">
    <property type="entry name" value="mk0293 like domain"/>
    <property type="match status" value="1"/>
</dbReference>
<protein>
    <recommendedName>
        <fullName evidence="2">Putative nickel insertion protein</fullName>
    </recommendedName>
</protein>
<dbReference type="HAMAP" id="MF_01074">
    <property type="entry name" value="LarC"/>
    <property type="match status" value="1"/>
</dbReference>